<dbReference type="EMBL" id="VZPS01000002">
    <property type="protein sequence ID" value="KAB0487889.1"/>
    <property type="molecule type" value="Genomic_DNA"/>
</dbReference>
<dbReference type="InterPro" id="IPR046673">
    <property type="entry name" value="ToxA_N"/>
</dbReference>
<dbReference type="RefSeq" id="WP_075945080.1">
    <property type="nucleotide sequence ID" value="NZ_LT629709.1"/>
</dbReference>
<dbReference type="EMBL" id="LT629709">
    <property type="protein sequence ID" value="SDP64098.1"/>
    <property type="molecule type" value="Genomic_DNA"/>
</dbReference>
<gene>
    <name evidence="3" type="ORF">BVK86_03355</name>
    <name evidence="2" type="ORF">F7R15_03360</name>
    <name evidence="4" type="ORF">SAMN04490202_5301</name>
</gene>
<reference evidence="5" key="3">
    <citation type="submission" date="2017-01" db="EMBL/GenBank/DDBJ databases">
        <authorList>
            <person name="Poblete-Castro I."/>
        </authorList>
    </citation>
    <scope>NUCLEOTIDE SEQUENCE [LARGE SCALE GENOMIC DNA]</scope>
    <source>
        <strain evidence="5">DSM 18361 / CCUG 53116 / MT1</strain>
    </source>
</reference>
<accession>A0A1H0UDN7</accession>
<evidence type="ECO:0000313" key="4">
    <source>
        <dbReference type="EMBL" id="SDP64098.1"/>
    </source>
</evidence>
<reference evidence="2 7" key="4">
    <citation type="submission" date="2019-09" db="EMBL/GenBank/DDBJ databases">
        <title>Draft genome sequences of 48 bacterial type strains from the CCUG.</title>
        <authorList>
            <person name="Tunovic T."/>
            <person name="Pineiro-Iglesias B."/>
            <person name="Unosson C."/>
            <person name="Inganas E."/>
            <person name="Ohlen M."/>
            <person name="Cardew S."/>
            <person name="Jensie-Markopoulos S."/>
            <person name="Salva-Serra F."/>
            <person name="Jaen-Luchoro D."/>
            <person name="Karlsson R."/>
            <person name="Svensson-Stadler L."/>
            <person name="Chun J."/>
            <person name="Moore E."/>
        </authorList>
    </citation>
    <scope>NUCLEOTIDE SEQUENCE [LARGE SCALE GENOMIC DNA]</scope>
    <source>
        <strain evidence="2 7">CCUG 53116</strain>
    </source>
</reference>
<dbReference type="OrthoDB" id="7032306at2"/>
<keyword evidence="5" id="KW-1185">Reference proteome</keyword>
<dbReference type="GO" id="GO:0008237">
    <property type="term" value="F:metallopeptidase activity"/>
    <property type="evidence" value="ECO:0007669"/>
    <property type="project" value="InterPro"/>
</dbReference>
<dbReference type="EMBL" id="MSTQ01000002">
    <property type="protein sequence ID" value="OLU05324.1"/>
    <property type="molecule type" value="Genomic_DNA"/>
</dbReference>
<dbReference type="Proteomes" id="UP000460142">
    <property type="component" value="Unassembled WGS sequence"/>
</dbReference>
<evidence type="ECO:0000259" key="1">
    <source>
        <dbReference type="Pfam" id="PF20178"/>
    </source>
</evidence>
<protein>
    <recommendedName>
        <fullName evidence="1">Dermonecrotic toxin N-terminal domain-containing protein</fullName>
    </recommendedName>
</protein>
<dbReference type="Proteomes" id="UP000198549">
    <property type="component" value="Chromosome I"/>
</dbReference>
<proteinExistence type="predicted"/>
<evidence type="ECO:0000313" key="5">
    <source>
        <dbReference type="Proteomes" id="UP000186756"/>
    </source>
</evidence>
<evidence type="ECO:0000313" key="6">
    <source>
        <dbReference type="Proteomes" id="UP000198549"/>
    </source>
</evidence>
<feature type="domain" description="Dermonecrotic toxin N-terminal" evidence="1">
    <location>
        <begin position="808"/>
        <end position="1030"/>
    </location>
</feature>
<reference evidence="4 6" key="1">
    <citation type="submission" date="2016-10" db="EMBL/GenBank/DDBJ databases">
        <authorList>
            <person name="de Groot N.N."/>
        </authorList>
    </citation>
    <scope>NUCLEOTIDE SEQUENCE [LARGE SCALE GENOMIC DNA]</scope>
    <source>
        <strain evidence="4 6">BS3776</strain>
    </source>
</reference>
<name>A0A1H0UDN7_PSERE</name>
<organism evidence="4 6">
    <name type="scientific">Pseudomonas reinekei</name>
    <dbReference type="NCBI Taxonomy" id="395598"/>
    <lineage>
        <taxon>Bacteria</taxon>
        <taxon>Pseudomonadati</taxon>
        <taxon>Pseudomonadota</taxon>
        <taxon>Gammaproteobacteria</taxon>
        <taxon>Pseudomonadales</taxon>
        <taxon>Pseudomonadaceae</taxon>
        <taxon>Pseudomonas</taxon>
    </lineage>
</organism>
<sequence length="1608" mass="179107">MPTPPARLFFPQALKSPGRWAELGKTHGLTQRDFQWLGHVELASHSLRSEQSPPMIAEKILLTTADEVPVPLAGSFVLSPTPETSGVIVYTPYGGIQKFYSRSALTEQLAQTLKDANEDDDLLALMSLAARKSLAASDNIRVTYDVIEGDIFDDQREVVAGNQQLNLQAMLIELAALPTLASLLDGIIDELLQPMFPGLDQSKTQVNFYTVIVSDNADTDREPTRRWDSSMSLRGAVLQYYRHQRWPIGQDREFTHPKRTPASTDQQHWETAIKSASSKLLPLLFQRLESYWDAPAAHDGASRRAFFSRAIAEQARAEILLKRETQIISPEQSQALQTLFEKTAHSTRRPTLETVRLWEQQAHYVELAGSLMISHANAFLYTPTQGLQVLKDYPDLKATLLSKFSAGGHEDELYGLLSLDERNRFIGFDQPHVSGEVIYGPIFAVLFEAIITKQRQNIEYALQVFRHSDGTVNIHALFDKALDIRSMISERMLSLDAHGRWGTRPVVVGNQQPSAVRADTAAAYVKTFGDIEALINADFAAQPLTSLAMQRVYLEKMAPRLAHSLSVGIRGEASLRVLDASLRAAEKAIVDTVLNSDHPDRHHRLALNGFRPDAYRLVLQCTGQKDVLPLANCVLLTERGGLDNQHSGRVILWTPAAGLEVFDSLNRAKQTLNRRLLDAHKRLELLENLAPSRRQFHQHYAINSLRLIEGNVLQHLSQSSIEHFLDACEHIRSRELTHAKQNKALNELAKRAIDTNLRRASRIAKAISRQQSLPAWLGMAPIEDQQLHIELLEQYRNSVTDDKDYLHGLQTLSDYTHDRLKSLLASRFPEHSLSPDDIEITPNLALVGPARTLTEFVLNHINIAQGTGFKITSTTHKILPEGLNQHAIQQLLLSLNIDSDFAKSVFDKLTGTDAEVRKLRFARQLPWQLLQHAHALKLQQRLSTPAFDLISQVLDMPDALARASVKGAHAIVRPLELIKTAGSAAVKTLGLYLISPGAGKQGPHVLYAPYFPGPVFSEFENEASVVAAINTPGAFQDLVIRRFPDNQQSTFSNLLKSTVGQVSAITLASSPIDGNLLGRLYNDNASLVEQMLGSRSKATGQSDWEAVKHLFSSGIKLASGLLPGKLGYLQFLWQSFKDFEASAEALQDHHWTRAMQEFIAGAAQMVSLGRLSLEDELVTSQATSATEPVATPVTQPQWSELKLTAPLRTSLQSFETPTVDLKDLTRNANDGTYLDAVSQHRYAPVAGKVYRVARPGAVWQILNAEQNGPTLATTSTKQMVIDPDVHTVHYGKALSKMRNEYVTSHEVNRVLNIEARGMEAIRAHHPEKARMIVQAIDMARYYAFNSLHNLAQQRKLTRGTRLDGFLKRFFDVSSVDAALLDKIKQTILPICTALVDPDEDLMNTDRFVVGSSKYPQANMIAFVVERDSKKNVHFTERFFDQQLDWYKSCLTEPFNVDGHSQAATLIHEFSHLFSKTVDIATLEARRPFSDLVAPITGYGHAMKQSQVDFQREALSLLTPKEELFARWDSDLQSWLSLDSIPGSTHIGKEILKVTGTTTMAAARDAFFNPNNAEKRVDVILRNADSIAFLICEMGRQLDPVPGASTSSA</sequence>
<evidence type="ECO:0000313" key="2">
    <source>
        <dbReference type="EMBL" id="KAB0487889.1"/>
    </source>
</evidence>
<dbReference type="Gene3D" id="3.40.390.10">
    <property type="entry name" value="Collagenase (Catalytic Domain)"/>
    <property type="match status" value="1"/>
</dbReference>
<evidence type="ECO:0000313" key="7">
    <source>
        <dbReference type="Proteomes" id="UP000460142"/>
    </source>
</evidence>
<dbReference type="Pfam" id="PF20178">
    <property type="entry name" value="ToxA_N"/>
    <property type="match status" value="1"/>
</dbReference>
<dbReference type="Proteomes" id="UP000186756">
    <property type="component" value="Unassembled WGS sequence"/>
</dbReference>
<evidence type="ECO:0000313" key="3">
    <source>
        <dbReference type="EMBL" id="OLU05324.1"/>
    </source>
</evidence>
<dbReference type="InterPro" id="IPR024079">
    <property type="entry name" value="MetalloPept_cat_dom_sf"/>
</dbReference>
<reference evidence="3" key="2">
    <citation type="submission" date="2017-01" db="EMBL/GenBank/DDBJ databases">
        <authorList>
            <person name="Mah S.A."/>
            <person name="Swanson W.J."/>
            <person name="Moy G.W."/>
            <person name="Vacquier V.D."/>
        </authorList>
    </citation>
    <scope>NUCLEOTIDE SEQUENCE [LARGE SCALE GENOMIC DNA]</scope>
    <source>
        <strain evidence="3">MT1</strain>
    </source>
</reference>